<organism evidence="2">
    <name type="scientific">Rhizophora mucronata</name>
    <name type="common">Asiatic mangrove</name>
    <dbReference type="NCBI Taxonomy" id="61149"/>
    <lineage>
        <taxon>Eukaryota</taxon>
        <taxon>Viridiplantae</taxon>
        <taxon>Streptophyta</taxon>
        <taxon>Embryophyta</taxon>
        <taxon>Tracheophyta</taxon>
        <taxon>Spermatophyta</taxon>
        <taxon>Magnoliopsida</taxon>
        <taxon>eudicotyledons</taxon>
        <taxon>Gunneridae</taxon>
        <taxon>Pentapetalae</taxon>
        <taxon>rosids</taxon>
        <taxon>fabids</taxon>
        <taxon>Malpighiales</taxon>
        <taxon>Rhizophoraceae</taxon>
        <taxon>Rhizophora</taxon>
    </lineage>
</organism>
<dbReference type="AlphaFoldDB" id="A0A2P2QH99"/>
<keyword evidence="1" id="KW-0472">Membrane</keyword>
<name>A0A2P2QH99_RHIMU</name>
<evidence type="ECO:0000256" key="1">
    <source>
        <dbReference type="SAM" id="Phobius"/>
    </source>
</evidence>
<evidence type="ECO:0000313" key="2">
    <source>
        <dbReference type="EMBL" id="MBX66287.1"/>
    </source>
</evidence>
<keyword evidence="1" id="KW-0812">Transmembrane</keyword>
<sequence length="28" mass="3322">MRFQGNHIIISSLSFIWLNCCIFFFING</sequence>
<reference evidence="2" key="1">
    <citation type="submission" date="2018-02" db="EMBL/GenBank/DDBJ databases">
        <title>Rhizophora mucronata_Transcriptome.</title>
        <authorList>
            <person name="Meera S.P."/>
            <person name="Sreeshan A."/>
            <person name="Augustine A."/>
        </authorList>
    </citation>
    <scope>NUCLEOTIDE SEQUENCE</scope>
    <source>
        <tissue evidence="2">Leaf</tissue>
    </source>
</reference>
<proteinExistence type="predicted"/>
<feature type="transmembrane region" description="Helical" evidence="1">
    <location>
        <begin position="7"/>
        <end position="26"/>
    </location>
</feature>
<protein>
    <submittedName>
        <fullName evidence="2">Uncharacterized protein</fullName>
    </submittedName>
</protein>
<dbReference type="EMBL" id="GGEC01085803">
    <property type="protein sequence ID" value="MBX66287.1"/>
    <property type="molecule type" value="Transcribed_RNA"/>
</dbReference>
<accession>A0A2P2QH99</accession>
<keyword evidence="1" id="KW-1133">Transmembrane helix</keyword>